<feature type="binding site" evidence="5">
    <location>
        <begin position="346"/>
        <end position="352"/>
    </location>
    <ligand>
        <name>S-adenosyl-L-methionine</name>
        <dbReference type="ChEBI" id="CHEBI:59789"/>
    </ligand>
</feature>
<gene>
    <name evidence="8" type="ORF">ACFOLH_03500</name>
</gene>
<dbReference type="PANTHER" id="PTHR22807:SF53">
    <property type="entry name" value="RIBOSOMAL RNA SMALL SUBUNIT METHYLTRANSFERASE B-RELATED"/>
    <property type="match status" value="1"/>
</dbReference>
<evidence type="ECO:0000259" key="7">
    <source>
        <dbReference type="PROSITE" id="PS51686"/>
    </source>
</evidence>
<feature type="compositionally biased region" description="Basic and acidic residues" evidence="6">
    <location>
        <begin position="23"/>
        <end position="36"/>
    </location>
</feature>
<dbReference type="PROSITE" id="PS51686">
    <property type="entry name" value="SAM_MT_RSMB_NOP"/>
    <property type="match status" value="1"/>
</dbReference>
<keyword evidence="1 5" id="KW-0489">Methyltransferase</keyword>
<dbReference type="GO" id="GO:0008168">
    <property type="term" value="F:methyltransferase activity"/>
    <property type="evidence" value="ECO:0007669"/>
    <property type="project" value="UniProtKB-KW"/>
</dbReference>
<dbReference type="PRINTS" id="PR02008">
    <property type="entry name" value="RCMTFAMILY"/>
</dbReference>
<dbReference type="Pfam" id="PF01029">
    <property type="entry name" value="NusB"/>
    <property type="match status" value="1"/>
</dbReference>
<evidence type="ECO:0000256" key="5">
    <source>
        <dbReference type="PROSITE-ProRule" id="PRU01023"/>
    </source>
</evidence>
<feature type="binding site" evidence="5">
    <location>
        <position position="371"/>
    </location>
    <ligand>
        <name>S-adenosyl-L-methionine</name>
        <dbReference type="ChEBI" id="CHEBI:59789"/>
    </ligand>
</feature>
<dbReference type="RefSeq" id="WP_376984037.1">
    <property type="nucleotide sequence ID" value="NZ_JBHRWW010000002.1"/>
</dbReference>
<feature type="compositionally biased region" description="Basic and acidic residues" evidence="6">
    <location>
        <begin position="52"/>
        <end position="61"/>
    </location>
</feature>
<evidence type="ECO:0000313" key="8">
    <source>
        <dbReference type="EMBL" id="MFC3687403.1"/>
    </source>
</evidence>
<dbReference type="InterPro" id="IPR035926">
    <property type="entry name" value="NusB-like_sf"/>
</dbReference>
<dbReference type="Pfam" id="PF01189">
    <property type="entry name" value="Methyltr_RsmB-F"/>
    <property type="match status" value="1"/>
</dbReference>
<sequence length="540" mass="55978">MPETPDRPSRGERPDRGGPGGQRPDRSGPRGQRPDRGSTGGRPGGPDGTRAPARERLRQADAPRTAAYQVLREVDGNDAYANLVLPGVLARHRLAGRDAGFATELTYGTLRMRGLYDAVLATLVDRPLAMLDAATLDVLRLGTHQLLAMRVPDHAAVASTVGLARQEVGTGASGLVNAVLRKVPERDLAGWQELLAPHAPAAPDGTPGVEGDAALAVRHSHPEWVVRALRQALVGHGRSPAELEALLAADNAPADVSLLARPGLLDVADLLADGGRAGTWSPFAVTMDSGSPGGLRAVRESRARVQDEGSQLVAAALVGAGLDGAAASSVLDGAADHRGERWLDLCAGPGGKSSLLSALARRDGASGVAVELAPHRARLVEQAVRGAEDVWQVRTGDGRTVGEDEPGGYDRALVDAPCTGLGALRRRPEARWRRTPGDLAGLAGLQRSLLASALGAVRPGGVVAYVTCSPHLAETTAVVEDTVRRAAKDGTQVEVLDAAAVLDAAVGREVTGSAAGPHVQLWPHAHGTDGMFLALLRRGA</sequence>
<feature type="domain" description="SAM-dependent MTase RsmB/NOP-type" evidence="7">
    <location>
        <begin position="232"/>
        <end position="539"/>
    </location>
</feature>
<dbReference type="SUPFAM" id="SSF48013">
    <property type="entry name" value="NusB-like"/>
    <property type="match status" value="1"/>
</dbReference>
<feature type="binding site" evidence="5">
    <location>
        <position position="397"/>
    </location>
    <ligand>
        <name>S-adenosyl-L-methionine</name>
        <dbReference type="ChEBI" id="CHEBI:59789"/>
    </ligand>
</feature>
<protein>
    <submittedName>
        <fullName evidence="8">RsmB/NOP family class I SAM-dependent RNA methyltransferase</fullName>
        <ecNumber evidence="8">2.1.1.-</ecNumber>
    </submittedName>
</protein>
<comment type="caution">
    <text evidence="8">The sequence shown here is derived from an EMBL/GenBank/DDBJ whole genome shotgun (WGS) entry which is preliminary data.</text>
</comment>
<dbReference type="InterPro" id="IPR006027">
    <property type="entry name" value="NusB_RsmB_TIM44"/>
</dbReference>
<evidence type="ECO:0000256" key="4">
    <source>
        <dbReference type="ARBA" id="ARBA00022884"/>
    </source>
</evidence>
<keyword evidence="2 5" id="KW-0808">Transferase</keyword>
<evidence type="ECO:0000256" key="2">
    <source>
        <dbReference type="ARBA" id="ARBA00022679"/>
    </source>
</evidence>
<dbReference type="InterPro" id="IPR001678">
    <property type="entry name" value="MeTrfase_RsmB-F_NOP2_dom"/>
</dbReference>
<evidence type="ECO:0000256" key="1">
    <source>
        <dbReference type="ARBA" id="ARBA00022603"/>
    </source>
</evidence>
<dbReference type="InterPro" id="IPR023267">
    <property type="entry name" value="RCMT"/>
</dbReference>
<feature type="binding site" evidence="5">
    <location>
        <position position="415"/>
    </location>
    <ligand>
        <name>S-adenosyl-L-methionine</name>
        <dbReference type="ChEBI" id="CHEBI:59789"/>
    </ligand>
</feature>
<feature type="compositionally biased region" description="Basic and acidic residues" evidence="6">
    <location>
        <begin position="1"/>
        <end position="16"/>
    </location>
</feature>
<accession>A0ABV7WFW9</accession>
<dbReference type="EC" id="2.1.1.-" evidence="8"/>
<name>A0ABV7WFW9_9MICO</name>
<evidence type="ECO:0000256" key="6">
    <source>
        <dbReference type="SAM" id="MobiDB-lite"/>
    </source>
</evidence>
<feature type="region of interest" description="Disordered" evidence="6">
    <location>
        <begin position="1"/>
        <end position="64"/>
    </location>
</feature>
<dbReference type="PANTHER" id="PTHR22807">
    <property type="entry name" value="NOP2 YEAST -RELATED NOL1/NOP2/FMU SUN DOMAIN-CONTAINING"/>
    <property type="match status" value="1"/>
</dbReference>
<dbReference type="Proteomes" id="UP001595685">
    <property type="component" value="Unassembled WGS sequence"/>
</dbReference>
<dbReference type="Gene3D" id="3.40.50.150">
    <property type="entry name" value="Vaccinia Virus protein VP39"/>
    <property type="match status" value="1"/>
</dbReference>
<dbReference type="InterPro" id="IPR049560">
    <property type="entry name" value="MeTrfase_RsmB-F_NOP2_cat"/>
</dbReference>
<evidence type="ECO:0000313" key="9">
    <source>
        <dbReference type="Proteomes" id="UP001595685"/>
    </source>
</evidence>
<dbReference type="SUPFAM" id="SSF53335">
    <property type="entry name" value="S-adenosyl-L-methionine-dependent methyltransferases"/>
    <property type="match status" value="1"/>
</dbReference>
<keyword evidence="4 5" id="KW-0694">RNA-binding</keyword>
<dbReference type="InterPro" id="IPR029063">
    <property type="entry name" value="SAM-dependent_MTases_sf"/>
</dbReference>
<dbReference type="CDD" id="cd02440">
    <property type="entry name" value="AdoMet_MTases"/>
    <property type="match status" value="1"/>
</dbReference>
<dbReference type="Gene3D" id="1.10.940.10">
    <property type="entry name" value="NusB-like"/>
    <property type="match status" value="1"/>
</dbReference>
<feature type="active site" description="Nucleophile" evidence="5">
    <location>
        <position position="468"/>
    </location>
</feature>
<keyword evidence="9" id="KW-1185">Reference proteome</keyword>
<proteinExistence type="inferred from homology"/>
<comment type="similarity">
    <text evidence="5">Belongs to the class I-like SAM-binding methyltransferase superfamily. RsmB/NOP family.</text>
</comment>
<dbReference type="GO" id="GO:0032259">
    <property type="term" value="P:methylation"/>
    <property type="evidence" value="ECO:0007669"/>
    <property type="project" value="UniProtKB-KW"/>
</dbReference>
<evidence type="ECO:0000256" key="3">
    <source>
        <dbReference type="ARBA" id="ARBA00022691"/>
    </source>
</evidence>
<dbReference type="EMBL" id="JBHRWW010000002">
    <property type="protein sequence ID" value="MFC3687403.1"/>
    <property type="molecule type" value="Genomic_DNA"/>
</dbReference>
<organism evidence="8 9">
    <name type="scientific">Aquipuribacter hungaricus</name>
    <dbReference type="NCBI Taxonomy" id="545624"/>
    <lineage>
        <taxon>Bacteria</taxon>
        <taxon>Bacillati</taxon>
        <taxon>Actinomycetota</taxon>
        <taxon>Actinomycetes</taxon>
        <taxon>Micrococcales</taxon>
        <taxon>Intrasporangiaceae</taxon>
        <taxon>Aquipuribacter</taxon>
    </lineage>
</organism>
<reference evidence="9" key="1">
    <citation type="journal article" date="2019" name="Int. J. Syst. Evol. Microbiol.">
        <title>The Global Catalogue of Microorganisms (GCM) 10K type strain sequencing project: providing services to taxonomists for standard genome sequencing and annotation.</title>
        <authorList>
            <consortium name="The Broad Institute Genomics Platform"/>
            <consortium name="The Broad Institute Genome Sequencing Center for Infectious Disease"/>
            <person name="Wu L."/>
            <person name="Ma J."/>
        </authorList>
    </citation>
    <scope>NUCLEOTIDE SEQUENCE [LARGE SCALE GENOMIC DNA]</scope>
    <source>
        <strain evidence="9">NCAIM B.02333</strain>
    </source>
</reference>
<keyword evidence="3 5" id="KW-0949">S-adenosyl-L-methionine</keyword>
<feature type="compositionally biased region" description="Gly residues" evidence="6">
    <location>
        <begin position="38"/>
        <end position="47"/>
    </location>
</feature>